<keyword evidence="3" id="KW-1003">Cell membrane</keyword>
<dbReference type="KEGG" id="anr:Ana3638_14485"/>
<name>A0A6P1TPW8_9FIRM</name>
<dbReference type="Pfam" id="PF00924">
    <property type="entry name" value="MS_channel_2nd"/>
    <property type="match status" value="1"/>
</dbReference>
<dbReference type="Gene3D" id="3.30.70.100">
    <property type="match status" value="1"/>
</dbReference>
<proteinExistence type="inferred from homology"/>
<evidence type="ECO:0000313" key="10">
    <source>
        <dbReference type="EMBL" id="QHQ61836.1"/>
    </source>
</evidence>
<dbReference type="SUPFAM" id="SSF50182">
    <property type="entry name" value="Sm-like ribonucleoproteins"/>
    <property type="match status" value="1"/>
</dbReference>
<evidence type="ECO:0000256" key="1">
    <source>
        <dbReference type="ARBA" id="ARBA00004651"/>
    </source>
</evidence>
<evidence type="ECO:0000259" key="8">
    <source>
        <dbReference type="Pfam" id="PF00924"/>
    </source>
</evidence>
<dbReference type="AlphaFoldDB" id="A0A6P1TPW8"/>
<evidence type="ECO:0000259" key="9">
    <source>
        <dbReference type="Pfam" id="PF21082"/>
    </source>
</evidence>
<dbReference type="EMBL" id="CP048000">
    <property type="protein sequence ID" value="QHQ61836.1"/>
    <property type="molecule type" value="Genomic_DNA"/>
</dbReference>
<evidence type="ECO:0000256" key="6">
    <source>
        <dbReference type="ARBA" id="ARBA00023136"/>
    </source>
</evidence>
<gene>
    <name evidence="10" type="ORF">Ana3638_14485</name>
</gene>
<evidence type="ECO:0000256" key="5">
    <source>
        <dbReference type="ARBA" id="ARBA00022989"/>
    </source>
</evidence>
<protein>
    <submittedName>
        <fullName evidence="10">Mechanosensitive ion channel</fullName>
    </submittedName>
</protein>
<comment type="similarity">
    <text evidence="2">Belongs to the MscS (TC 1.A.23) family.</text>
</comment>
<dbReference type="PANTHER" id="PTHR30221">
    <property type="entry name" value="SMALL-CONDUCTANCE MECHANOSENSITIVE CHANNEL"/>
    <property type="match status" value="1"/>
</dbReference>
<dbReference type="InterPro" id="IPR049278">
    <property type="entry name" value="MS_channel_C"/>
</dbReference>
<keyword evidence="11" id="KW-1185">Reference proteome</keyword>
<evidence type="ECO:0000256" key="2">
    <source>
        <dbReference type="ARBA" id="ARBA00008017"/>
    </source>
</evidence>
<evidence type="ECO:0000256" key="3">
    <source>
        <dbReference type="ARBA" id="ARBA00022475"/>
    </source>
</evidence>
<reference evidence="10 11" key="1">
    <citation type="submission" date="2020-01" db="EMBL/GenBank/DDBJ databases">
        <title>Genome analysis of Anaerocolumna sp. CBA3638.</title>
        <authorList>
            <person name="Kim J."/>
            <person name="Roh S.W."/>
        </authorList>
    </citation>
    <scope>NUCLEOTIDE SEQUENCE [LARGE SCALE GENOMIC DNA]</scope>
    <source>
        <strain evidence="10 11">CBA3638</strain>
    </source>
</reference>
<dbReference type="SUPFAM" id="SSF82861">
    <property type="entry name" value="Mechanosensitive channel protein MscS (YggB), transmembrane region"/>
    <property type="match status" value="1"/>
</dbReference>
<dbReference type="Proteomes" id="UP000464314">
    <property type="component" value="Chromosome"/>
</dbReference>
<keyword evidence="6 7" id="KW-0472">Membrane</keyword>
<dbReference type="PANTHER" id="PTHR30221:SF1">
    <property type="entry name" value="SMALL-CONDUCTANCE MECHANOSENSITIVE CHANNEL"/>
    <property type="match status" value="1"/>
</dbReference>
<dbReference type="Gene3D" id="2.30.30.60">
    <property type="match status" value="1"/>
</dbReference>
<keyword evidence="4 7" id="KW-0812">Transmembrane</keyword>
<dbReference type="InterPro" id="IPR045275">
    <property type="entry name" value="MscS_archaea/bacteria_type"/>
</dbReference>
<organism evidence="10 11">
    <name type="scientific">Anaerocolumna sedimenticola</name>
    <dbReference type="NCBI Taxonomy" id="2696063"/>
    <lineage>
        <taxon>Bacteria</taxon>
        <taxon>Bacillati</taxon>
        <taxon>Bacillota</taxon>
        <taxon>Clostridia</taxon>
        <taxon>Lachnospirales</taxon>
        <taxon>Lachnospiraceae</taxon>
        <taxon>Anaerocolumna</taxon>
    </lineage>
</organism>
<feature type="transmembrane region" description="Helical" evidence="7">
    <location>
        <begin position="47"/>
        <end position="72"/>
    </location>
</feature>
<dbReference type="GO" id="GO:0008381">
    <property type="term" value="F:mechanosensitive monoatomic ion channel activity"/>
    <property type="evidence" value="ECO:0007669"/>
    <property type="project" value="InterPro"/>
</dbReference>
<evidence type="ECO:0000256" key="4">
    <source>
        <dbReference type="ARBA" id="ARBA00022692"/>
    </source>
</evidence>
<feature type="domain" description="Mechanosensitive ion channel MscS C-terminal" evidence="9">
    <location>
        <begin position="204"/>
        <end position="285"/>
    </location>
</feature>
<dbReference type="InterPro" id="IPR010920">
    <property type="entry name" value="LSM_dom_sf"/>
</dbReference>
<feature type="transmembrane region" description="Helical" evidence="7">
    <location>
        <begin position="84"/>
        <end position="107"/>
    </location>
</feature>
<dbReference type="InterPro" id="IPR011066">
    <property type="entry name" value="MscS_channel_C_sf"/>
</dbReference>
<feature type="domain" description="Mechanosensitive ion channel MscS" evidence="8">
    <location>
        <begin position="131"/>
        <end position="196"/>
    </location>
</feature>
<comment type="subcellular location">
    <subcellularLocation>
        <location evidence="1">Cell membrane</location>
        <topology evidence="1">Multi-pass membrane protein</topology>
    </subcellularLocation>
</comment>
<dbReference type="GO" id="GO:0005886">
    <property type="term" value="C:plasma membrane"/>
    <property type="evidence" value="ECO:0007669"/>
    <property type="project" value="UniProtKB-SubCell"/>
</dbReference>
<dbReference type="RefSeq" id="WP_161838661.1">
    <property type="nucleotide sequence ID" value="NZ_CP048000.1"/>
</dbReference>
<dbReference type="Pfam" id="PF21082">
    <property type="entry name" value="MS_channel_3rd"/>
    <property type="match status" value="1"/>
</dbReference>
<dbReference type="Gene3D" id="1.10.287.1260">
    <property type="match status" value="1"/>
</dbReference>
<dbReference type="InterPro" id="IPR023408">
    <property type="entry name" value="MscS_beta-dom_sf"/>
</dbReference>
<accession>A0A6P1TPW8</accession>
<evidence type="ECO:0000313" key="11">
    <source>
        <dbReference type="Proteomes" id="UP000464314"/>
    </source>
</evidence>
<feature type="transmembrane region" description="Helical" evidence="7">
    <location>
        <begin position="113"/>
        <end position="144"/>
    </location>
</feature>
<dbReference type="SUPFAM" id="SSF82689">
    <property type="entry name" value="Mechanosensitive channel protein MscS (YggB), C-terminal domain"/>
    <property type="match status" value="1"/>
</dbReference>
<dbReference type="InterPro" id="IPR006685">
    <property type="entry name" value="MscS_channel_2nd"/>
</dbReference>
<sequence length="298" mass="33214">MELFINRCLSILDTGTNNNNYNSILGDFIDNGLKGFLNEGLDFIKRLLFAVIILVIGKKLIHYFTGLLAKYFNRTKMEISVSGFLLAMIRAVLYIVLAAFIIIQVIGIASAPIIAILGSAGLSIGLALQGSLSNFAGGVLILLLKPFRVGDYIITGGNEGTVTAIDIFYTRLLTVDNRLLVMPNGSLSNANIINVTYESKRRLDISVLIDYSENIKKVKDILIEIAENHELVLKDQDISVFVNSFDPSAINIGIRVWVLKENYWTLKCELLELIKNQFDKNKITIPFDQLDVNIRNNP</sequence>
<dbReference type="InterPro" id="IPR011014">
    <property type="entry name" value="MscS_channel_TM-2"/>
</dbReference>
<keyword evidence="5 7" id="KW-1133">Transmembrane helix</keyword>
<evidence type="ECO:0000256" key="7">
    <source>
        <dbReference type="SAM" id="Phobius"/>
    </source>
</evidence>